<evidence type="ECO:0000313" key="4">
    <source>
        <dbReference type="Proteomes" id="UP000004382"/>
    </source>
</evidence>
<feature type="domain" description="DUF4159" evidence="2">
    <location>
        <begin position="135"/>
        <end position="352"/>
    </location>
</feature>
<evidence type="ECO:0000313" key="3">
    <source>
        <dbReference type="EMBL" id="EHP91505.1"/>
    </source>
</evidence>
<reference evidence="3 4" key="1">
    <citation type="submission" date="2011-09" db="EMBL/GenBank/DDBJ databases">
        <title>The draft genome of Methylobacterium extorquens DSM 13060.</title>
        <authorList>
            <consortium name="US DOE Joint Genome Institute (JGI-PGF)"/>
            <person name="Lucas S."/>
            <person name="Han J."/>
            <person name="Lapidus A."/>
            <person name="Cheng J.-F."/>
            <person name="Goodwin L."/>
            <person name="Pitluck S."/>
            <person name="Peters L."/>
            <person name="Land M.L."/>
            <person name="Hauser L."/>
            <person name="Koskimaki J."/>
            <person name="Halonen O."/>
            <person name="Pirttila A."/>
            <person name="Frank C."/>
            <person name="Woyke T.J."/>
        </authorList>
    </citation>
    <scope>NUCLEOTIDE SEQUENCE [LARGE SCALE GENOMIC DNA]</scope>
    <source>
        <strain evidence="3 4">DSM 13060</strain>
    </source>
</reference>
<feature type="transmembrane region" description="Helical" evidence="1">
    <location>
        <begin position="93"/>
        <end position="111"/>
    </location>
</feature>
<dbReference type="Proteomes" id="UP000004382">
    <property type="component" value="Unassembled WGS sequence"/>
</dbReference>
<name>H1KLV9_METEX</name>
<dbReference type="EMBL" id="AGJK01000106">
    <property type="protein sequence ID" value="EHP91505.1"/>
    <property type="molecule type" value="Genomic_DNA"/>
</dbReference>
<dbReference type="PATRIC" id="fig|882800.3.peg.3569"/>
<proteinExistence type="predicted"/>
<feature type="non-terminal residue" evidence="3">
    <location>
        <position position="1"/>
    </location>
</feature>
<accession>H1KLV9</accession>
<organism evidence="3 4">
    <name type="scientific">Methylorubrum extorquens DSM 13060</name>
    <dbReference type="NCBI Taxonomy" id="882800"/>
    <lineage>
        <taxon>Bacteria</taxon>
        <taxon>Pseudomonadati</taxon>
        <taxon>Pseudomonadota</taxon>
        <taxon>Alphaproteobacteria</taxon>
        <taxon>Hyphomicrobiales</taxon>
        <taxon>Methylobacteriaceae</taxon>
        <taxon>Methylorubrum</taxon>
    </lineage>
</organism>
<feature type="transmembrane region" description="Helical" evidence="1">
    <location>
        <begin position="58"/>
        <end position="81"/>
    </location>
</feature>
<dbReference type="Pfam" id="PF13709">
    <property type="entry name" value="DUF4159"/>
    <property type="match status" value="1"/>
</dbReference>
<protein>
    <recommendedName>
        <fullName evidence="2">DUF4159 domain-containing protein</fullName>
    </recommendedName>
</protein>
<keyword evidence="1" id="KW-1133">Transmembrane helix</keyword>
<dbReference type="RefSeq" id="WP_003601920.1">
    <property type="nucleotide sequence ID" value="NZ_AGJK01000106.1"/>
</dbReference>
<comment type="caution">
    <text evidence="3">The sequence shown here is derived from an EMBL/GenBank/DDBJ whole genome shotgun (WGS) entry which is preliminary data.</text>
</comment>
<sequence>FADRAGPEHPPGFYGTAEGGIAVNALAPGDRLQPLDLTGLKGARTGSLAGAETLDLRALLFTLALALLALDTLAGLWLGGFFRKFGRVSHGKAAPAALLLPALLGLALVFAPPPARAQESPANRPNGIESALATRLAFVVTGDAATDTASRAGLSGLSQMLAARTALEPGEPAGLNPEKDELAFYPLIYWPIVAGRPQPSEAAIRKIDAFMRNGGTVIFDTRDAQTARPGGPPSPEAAYLRKMLATLEVPELEPVPADHVLTKAFYLVDSFPGRFGTGQTWVETIPPAGEGGERRPARAGDGVTPLIITGNDLAAAWAVGRNGEPLYPVTGGDQRQREMAFRGGINIVIYTLTGNYKADQVHVPALLERLGQ</sequence>
<keyword evidence="1" id="KW-0812">Transmembrane</keyword>
<dbReference type="AlphaFoldDB" id="H1KLV9"/>
<dbReference type="Gene3D" id="3.40.50.12140">
    <property type="entry name" value="Domain of unknown function DUF4159"/>
    <property type="match status" value="1"/>
</dbReference>
<dbReference type="InterPro" id="IPR025297">
    <property type="entry name" value="DUF4159"/>
</dbReference>
<dbReference type="CDD" id="cd03143">
    <property type="entry name" value="A4_beta-galactosidase_middle_domain"/>
    <property type="match status" value="1"/>
</dbReference>
<keyword evidence="1" id="KW-0472">Membrane</keyword>
<gene>
    <name evidence="3" type="ORF">MetexDRAFT_3621</name>
</gene>
<evidence type="ECO:0000256" key="1">
    <source>
        <dbReference type="SAM" id="Phobius"/>
    </source>
</evidence>
<evidence type="ECO:0000259" key="2">
    <source>
        <dbReference type="Pfam" id="PF13709"/>
    </source>
</evidence>